<dbReference type="Proteomes" id="UP000001593">
    <property type="component" value="Unassembled WGS sequence"/>
</dbReference>
<dbReference type="GO" id="GO:0000139">
    <property type="term" value="C:Golgi membrane"/>
    <property type="evidence" value="ECO:0007669"/>
    <property type="project" value="UniProtKB-SubCell"/>
</dbReference>
<comment type="similarity">
    <text evidence="2">Belongs to the TMEM59 family.</text>
</comment>
<dbReference type="STRING" id="45351.A7RT33"/>
<dbReference type="InterPro" id="IPR022065">
    <property type="entry name" value="Uncharacterised_TMEM59"/>
</dbReference>
<dbReference type="AlphaFoldDB" id="A7RT33"/>
<evidence type="ECO:0000256" key="9">
    <source>
        <dbReference type="SAM" id="Phobius"/>
    </source>
</evidence>
<keyword evidence="7 9" id="KW-0472">Membrane</keyword>
<dbReference type="InParanoid" id="A7RT33"/>
<dbReference type="PANTHER" id="PTHR28652:SF2">
    <property type="entry name" value="TRANSMEMBRANE PROTEIN 59-LIKE PROTEIN"/>
    <property type="match status" value="1"/>
</dbReference>
<evidence type="ECO:0000256" key="10">
    <source>
        <dbReference type="SAM" id="SignalP"/>
    </source>
</evidence>
<evidence type="ECO:0000256" key="2">
    <source>
        <dbReference type="ARBA" id="ARBA00009643"/>
    </source>
</evidence>
<evidence type="ECO:0000256" key="6">
    <source>
        <dbReference type="ARBA" id="ARBA00023034"/>
    </source>
</evidence>
<dbReference type="HOGENOM" id="CLU_059747_0_0_1"/>
<feature type="chain" id="PRO_5002711514" description="Transmembrane protein 59-like" evidence="10">
    <location>
        <begin position="25"/>
        <end position="306"/>
    </location>
</feature>
<dbReference type="PANTHER" id="PTHR28652">
    <property type="entry name" value="TRANSMEMBRANE PROTEIN 59-LIKE PROTEIN"/>
    <property type="match status" value="1"/>
</dbReference>
<feature type="transmembrane region" description="Helical" evidence="9">
    <location>
        <begin position="233"/>
        <end position="256"/>
    </location>
</feature>
<evidence type="ECO:0000313" key="12">
    <source>
        <dbReference type="Proteomes" id="UP000001593"/>
    </source>
</evidence>
<reference evidence="11 12" key="1">
    <citation type="journal article" date="2007" name="Science">
        <title>Sea anemone genome reveals ancestral eumetazoan gene repertoire and genomic organization.</title>
        <authorList>
            <person name="Putnam N.H."/>
            <person name="Srivastava M."/>
            <person name="Hellsten U."/>
            <person name="Dirks B."/>
            <person name="Chapman J."/>
            <person name="Salamov A."/>
            <person name="Terry A."/>
            <person name="Shapiro H."/>
            <person name="Lindquist E."/>
            <person name="Kapitonov V.V."/>
            <person name="Jurka J."/>
            <person name="Genikhovich G."/>
            <person name="Grigoriev I.V."/>
            <person name="Lucas S.M."/>
            <person name="Steele R.E."/>
            <person name="Finnerty J.R."/>
            <person name="Technau U."/>
            <person name="Martindale M.Q."/>
            <person name="Rokhsar D.S."/>
        </authorList>
    </citation>
    <scope>NUCLEOTIDE SEQUENCE [LARGE SCALE GENOMIC DNA]</scope>
    <source>
        <strain evidence="12">CH2 X CH6</strain>
    </source>
</reference>
<evidence type="ECO:0008006" key="13">
    <source>
        <dbReference type="Google" id="ProtNLM"/>
    </source>
</evidence>
<keyword evidence="4 10" id="KW-0732">Signal</keyword>
<proteinExistence type="inferred from homology"/>
<dbReference type="KEGG" id="nve:5517428"/>
<feature type="signal peptide" evidence="10">
    <location>
        <begin position="1"/>
        <end position="24"/>
    </location>
</feature>
<evidence type="ECO:0000256" key="5">
    <source>
        <dbReference type="ARBA" id="ARBA00022989"/>
    </source>
</evidence>
<sequence>MAKAKKEFIIVATQLLFLASFCLGREFQSVTEECKKRCERTFPLHTYPKAEPTKACLRGCRLSAISQLSTDKNRSIGNASLTCIKGCTESYTDKDSKYACQVGCQDQPLIPTAETMYKDHMSIGIWSLRDYSDAHPIMVAHQYCNGIMRHVTYYMATSTSYFFGNRHGQAIVVRIQEPPQVFASISEANLAPRDEPEVRLGKREKGHSGYHWKVLHKGKMWLHCVSRRSGLPFWLVASTLFLSIFFMMWLCCATILTTPPHREKEKTLLVDDVMFMQSDDLEKQPLMKEDEAGPLPMKISIAATTI</sequence>
<protein>
    <recommendedName>
        <fullName evidence="13">Transmembrane protein 59-like</fullName>
    </recommendedName>
</protein>
<organism evidence="11 12">
    <name type="scientific">Nematostella vectensis</name>
    <name type="common">Starlet sea anemone</name>
    <dbReference type="NCBI Taxonomy" id="45351"/>
    <lineage>
        <taxon>Eukaryota</taxon>
        <taxon>Metazoa</taxon>
        <taxon>Cnidaria</taxon>
        <taxon>Anthozoa</taxon>
        <taxon>Hexacorallia</taxon>
        <taxon>Actiniaria</taxon>
        <taxon>Edwardsiidae</taxon>
        <taxon>Nematostella</taxon>
    </lineage>
</organism>
<keyword evidence="5 9" id="KW-1133">Transmembrane helix</keyword>
<gene>
    <name evidence="11" type="ORF">NEMVEDRAFT_v1g236608</name>
</gene>
<keyword evidence="12" id="KW-1185">Reference proteome</keyword>
<dbReference type="EMBL" id="DS469536">
    <property type="protein sequence ID" value="EDO45320.1"/>
    <property type="molecule type" value="Genomic_DNA"/>
</dbReference>
<comment type="subcellular location">
    <subcellularLocation>
        <location evidence="1">Golgi apparatus membrane</location>
        <topology evidence="1">Single-pass type I membrane protein</topology>
    </subcellularLocation>
</comment>
<evidence type="ECO:0000256" key="3">
    <source>
        <dbReference type="ARBA" id="ARBA00022692"/>
    </source>
</evidence>
<dbReference type="eggNOG" id="ENOG502QUIS">
    <property type="taxonomic scope" value="Eukaryota"/>
</dbReference>
<dbReference type="PhylomeDB" id="A7RT33"/>
<keyword evidence="6" id="KW-0333">Golgi apparatus</keyword>
<dbReference type="Pfam" id="PF12280">
    <property type="entry name" value="BSMAP"/>
    <property type="match status" value="1"/>
</dbReference>
<dbReference type="OMA" id="MGCHNQL"/>
<evidence type="ECO:0000256" key="4">
    <source>
        <dbReference type="ARBA" id="ARBA00022729"/>
    </source>
</evidence>
<keyword evidence="3 9" id="KW-0812">Transmembrane</keyword>
<evidence type="ECO:0000256" key="8">
    <source>
        <dbReference type="ARBA" id="ARBA00023180"/>
    </source>
</evidence>
<accession>A7RT33</accession>
<dbReference type="OrthoDB" id="6371519at2759"/>
<evidence type="ECO:0000256" key="1">
    <source>
        <dbReference type="ARBA" id="ARBA00004614"/>
    </source>
</evidence>
<evidence type="ECO:0000313" key="11">
    <source>
        <dbReference type="EMBL" id="EDO45320.1"/>
    </source>
</evidence>
<keyword evidence="8" id="KW-0325">Glycoprotein</keyword>
<name>A7RT33_NEMVE</name>
<evidence type="ECO:0000256" key="7">
    <source>
        <dbReference type="ARBA" id="ARBA00023136"/>
    </source>
</evidence>